<reference evidence="1" key="1">
    <citation type="submission" date="2021-02" db="EMBL/GenBank/DDBJ databases">
        <authorList>
            <consortium name="DOE Joint Genome Institute"/>
            <person name="Ahrendt S."/>
            <person name="Looney B.P."/>
            <person name="Miyauchi S."/>
            <person name="Morin E."/>
            <person name="Drula E."/>
            <person name="Courty P.E."/>
            <person name="Chicoki N."/>
            <person name="Fauchery L."/>
            <person name="Kohler A."/>
            <person name="Kuo A."/>
            <person name="Labutti K."/>
            <person name="Pangilinan J."/>
            <person name="Lipzen A."/>
            <person name="Riley R."/>
            <person name="Andreopoulos W."/>
            <person name="He G."/>
            <person name="Johnson J."/>
            <person name="Barry K.W."/>
            <person name="Grigoriev I.V."/>
            <person name="Nagy L."/>
            <person name="Hibbett D."/>
            <person name="Henrissat B."/>
            <person name="Matheny P.B."/>
            <person name="Labbe J."/>
            <person name="Martin F."/>
        </authorList>
    </citation>
    <scope>NUCLEOTIDE SEQUENCE</scope>
    <source>
        <strain evidence="1">EC-137</strain>
    </source>
</reference>
<sequence length="165" mass="19307">MFKNPILNMPVPNGKGAPEKFTGKASLVEHFLWHFESLCKSFGVKNEQDKCRQIARYCSAGVREVIEGTEAYDDGDWSALKRTIRKLYNAEYRRTRFTLADLKAHIATTSRQEIPDMDVWNKYIRGYTKLAGLMWNSNKLDREDFDRYLWMGINEDLQNKAELKM</sequence>
<evidence type="ECO:0000313" key="1">
    <source>
        <dbReference type="EMBL" id="KAI0026911.1"/>
    </source>
</evidence>
<reference evidence="1" key="2">
    <citation type="journal article" date="2022" name="New Phytol.">
        <title>Evolutionary transition to the ectomycorrhizal habit in the genomes of a hyperdiverse lineage of mushroom-forming fungi.</title>
        <authorList>
            <person name="Looney B."/>
            <person name="Miyauchi S."/>
            <person name="Morin E."/>
            <person name="Drula E."/>
            <person name="Courty P.E."/>
            <person name="Kohler A."/>
            <person name="Kuo A."/>
            <person name="LaButti K."/>
            <person name="Pangilinan J."/>
            <person name="Lipzen A."/>
            <person name="Riley R."/>
            <person name="Andreopoulos W."/>
            <person name="He G."/>
            <person name="Johnson J."/>
            <person name="Nolan M."/>
            <person name="Tritt A."/>
            <person name="Barry K.W."/>
            <person name="Grigoriev I.V."/>
            <person name="Nagy L.G."/>
            <person name="Hibbett D."/>
            <person name="Henrissat B."/>
            <person name="Matheny P.B."/>
            <person name="Labbe J."/>
            <person name="Martin F.M."/>
        </authorList>
    </citation>
    <scope>NUCLEOTIDE SEQUENCE</scope>
    <source>
        <strain evidence="1">EC-137</strain>
    </source>
</reference>
<proteinExistence type="predicted"/>
<comment type="caution">
    <text evidence="1">The sequence shown here is derived from an EMBL/GenBank/DDBJ whole genome shotgun (WGS) entry which is preliminary data.</text>
</comment>
<feature type="non-terminal residue" evidence="1">
    <location>
        <position position="165"/>
    </location>
</feature>
<organism evidence="1 2">
    <name type="scientific">Vararia minispora EC-137</name>
    <dbReference type="NCBI Taxonomy" id="1314806"/>
    <lineage>
        <taxon>Eukaryota</taxon>
        <taxon>Fungi</taxon>
        <taxon>Dikarya</taxon>
        <taxon>Basidiomycota</taxon>
        <taxon>Agaricomycotina</taxon>
        <taxon>Agaricomycetes</taxon>
        <taxon>Russulales</taxon>
        <taxon>Lachnocladiaceae</taxon>
        <taxon>Vararia</taxon>
    </lineage>
</organism>
<dbReference type="EMBL" id="MU274113">
    <property type="protein sequence ID" value="KAI0026911.1"/>
    <property type="molecule type" value="Genomic_DNA"/>
</dbReference>
<keyword evidence="2" id="KW-1185">Reference proteome</keyword>
<dbReference type="Proteomes" id="UP000814128">
    <property type="component" value="Unassembled WGS sequence"/>
</dbReference>
<name>A0ACB8Q570_9AGAM</name>
<protein>
    <submittedName>
        <fullName evidence="1">Uncharacterized protein</fullName>
    </submittedName>
</protein>
<accession>A0ACB8Q570</accession>
<evidence type="ECO:0000313" key="2">
    <source>
        <dbReference type="Proteomes" id="UP000814128"/>
    </source>
</evidence>
<gene>
    <name evidence="1" type="ORF">K488DRAFT_63892</name>
</gene>